<dbReference type="WBParaSite" id="TREG1_116280.1">
    <property type="protein sequence ID" value="TREG1_116280.1"/>
    <property type="gene ID" value="TREG1_116280"/>
</dbReference>
<evidence type="ECO:0000313" key="4">
    <source>
        <dbReference type="WBParaSite" id="TREG1_116280.2"/>
    </source>
</evidence>
<keyword evidence="2" id="KW-1185">Reference proteome</keyword>
<evidence type="ECO:0000313" key="2">
    <source>
        <dbReference type="Proteomes" id="UP000050795"/>
    </source>
</evidence>
<evidence type="ECO:0000313" key="3">
    <source>
        <dbReference type="WBParaSite" id="TREG1_116280.1"/>
    </source>
</evidence>
<protein>
    <recommendedName>
        <fullName evidence="5">Transmembrane protein</fullName>
    </recommendedName>
</protein>
<feature type="chain" id="PRO_5044704837" description="Transmembrane protein" evidence="1">
    <location>
        <begin position="23"/>
        <end position="75"/>
    </location>
</feature>
<dbReference type="AlphaFoldDB" id="A0AA85IW99"/>
<evidence type="ECO:0000256" key="1">
    <source>
        <dbReference type="SAM" id="SignalP"/>
    </source>
</evidence>
<dbReference type="Proteomes" id="UP000050795">
    <property type="component" value="Unassembled WGS sequence"/>
</dbReference>
<reference evidence="3 4" key="2">
    <citation type="submission" date="2023-11" db="UniProtKB">
        <authorList>
            <consortium name="WormBaseParasite"/>
        </authorList>
    </citation>
    <scope>IDENTIFICATION</scope>
</reference>
<organism evidence="2 4">
    <name type="scientific">Trichobilharzia regenti</name>
    <name type="common">Nasal bird schistosome</name>
    <dbReference type="NCBI Taxonomy" id="157069"/>
    <lineage>
        <taxon>Eukaryota</taxon>
        <taxon>Metazoa</taxon>
        <taxon>Spiralia</taxon>
        <taxon>Lophotrochozoa</taxon>
        <taxon>Platyhelminthes</taxon>
        <taxon>Trematoda</taxon>
        <taxon>Digenea</taxon>
        <taxon>Strigeidida</taxon>
        <taxon>Schistosomatoidea</taxon>
        <taxon>Schistosomatidae</taxon>
        <taxon>Trichobilharzia</taxon>
    </lineage>
</organism>
<dbReference type="WBParaSite" id="TREG1_116280.2">
    <property type="protein sequence ID" value="TREG1_116280.2"/>
    <property type="gene ID" value="TREG1_116280"/>
</dbReference>
<keyword evidence="1" id="KW-0732">Signal</keyword>
<proteinExistence type="predicted"/>
<evidence type="ECO:0008006" key="5">
    <source>
        <dbReference type="Google" id="ProtNLM"/>
    </source>
</evidence>
<accession>A0AA85IW99</accession>
<sequence length="75" mass="8574">MNSKLLLISMIICFICISQSLAGGNDPQVDELSNFFYSFMTTSTDHTEVICDVFNFGNFHYLHREINVTNNNFSI</sequence>
<name>A0AA85IW99_TRIRE</name>
<feature type="signal peptide" evidence="1">
    <location>
        <begin position="1"/>
        <end position="22"/>
    </location>
</feature>
<reference evidence="2" key="1">
    <citation type="submission" date="2022-06" db="EMBL/GenBank/DDBJ databases">
        <authorList>
            <person name="Berger JAMES D."/>
            <person name="Berger JAMES D."/>
        </authorList>
    </citation>
    <scope>NUCLEOTIDE SEQUENCE [LARGE SCALE GENOMIC DNA]</scope>
</reference>